<keyword evidence="1" id="KW-1185">Reference proteome</keyword>
<protein>
    <submittedName>
        <fullName evidence="2">Uncharacterized protein</fullName>
    </submittedName>
</protein>
<dbReference type="WBParaSite" id="Hba_11563">
    <property type="protein sequence ID" value="Hba_11563"/>
    <property type="gene ID" value="Hba_11563"/>
</dbReference>
<organism evidence="1 2">
    <name type="scientific">Heterorhabditis bacteriophora</name>
    <name type="common">Entomopathogenic nematode worm</name>
    <dbReference type="NCBI Taxonomy" id="37862"/>
    <lineage>
        <taxon>Eukaryota</taxon>
        <taxon>Metazoa</taxon>
        <taxon>Ecdysozoa</taxon>
        <taxon>Nematoda</taxon>
        <taxon>Chromadorea</taxon>
        <taxon>Rhabditida</taxon>
        <taxon>Rhabditina</taxon>
        <taxon>Rhabditomorpha</taxon>
        <taxon>Strongyloidea</taxon>
        <taxon>Heterorhabditidae</taxon>
        <taxon>Heterorhabditis</taxon>
    </lineage>
</organism>
<reference evidence="2" key="1">
    <citation type="submission" date="2016-11" db="UniProtKB">
        <authorList>
            <consortium name="WormBaseParasite"/>
        </authorList>
    </citation>
    <scope>IDENTIFICATION</scope>
</reference>
<dbReference type="AlphaFoldDB" id="A0A1I7X2D3"/>
<accession>A0A1I7X2D3</accession>
<name>A0A1I7X2D3_HETBA</name>
<sequence>MDNFTLFDSHNDALLLFYNINVVKWGNIGGTSFTTRQATSEYYDRVNPRIFAYHNGLLWTDRKKYKVILILLGVICHIQYIFRKQCEHLTVHTQELQKTFLRAQIIQIVFYKFPEKSWNF</sequence>
<evidence type="ECO:0000313" key="2">
    <source>
        <dbReference type="WBParaSite" id="Hba_11563"/>
    </source>
</evidence>
<dbReference type="Proteomes" id="UP000095283">
    <property type="component" value="Unplaced"/>
</dbReference>
<evidence type="ECO:0000313" key="1">
    <source>
        <dbReference type="Proteomes" id="UP000095283"/>
    </source>
</evidence>
<proteinExistence type="predicted"/>